<dbReference type="SUPFAM" id="SSF55961">
    <property type="entry name" value="Bet v1-like"/>
    <property type="match status" value="1"/>
</dbReference>
<gene>
    <name evidence="1" type="ORF">AAIA72_11180</name>
</gene>
<dbReference type="RefSeq" id="WP_369600400.1">
    <property type="nucleotide sequence ID" value="NZ_CP154858.1"/>
</dbReference>
<reference evidence="1" key="1">
    <citation type="submission" date="2024-05" db="EMBL/GenBank/DDBJ databases">
        <title>Genome sequencing of novel strain.</title>
        <authorList>
            <person name="Ganbat D."/>
            <person name="Ganbat S."/>
            <person name="Lee S.-J."/>
        </authorList>
    </citation>
    <scope>NUCLEOTIDE SEQUENCE</scope>
    <source>
        <strain evidence="1">SMD15-11</strain>
    </source>
</reference>
<name>A0AB39UTA2_9GAMM</name>
<dbReference type="InterPro" id="IPR023393">
    <property type="entry name" value="START-like_dom_sf"/>
</dbReference>
<evidence type="ECO:0000313" key="1">
    <source>
        <dbReference type="EMBL" id="XDT71365.1"/>
    </source>
</evidence>
<proteinExistence type="predicted"/>
<accession>A0AB39UTA2</accession>
<dbReference type="Gene3D" id="3.30.530.20">
    <property type="match status" value="1"/>
</dbReference>
<dbReference type="InterPro" id="IPR019639">
    <property type="entry name" value="DUF2505"/>
</dbReference>
<sequence length="168" mass="19291">MQIAGEHTYPYPVDAVFSILTDPDHILARHRFMGARNVRMLVHEQQEDDLVIQVAREVPAEVPHMLRKIIAEWNPVRQTERWTRQDNTWQTTLAFELKGIPVELQGTQTLEDHQGQTLHRVTLSLRCPLPIIGRKVADFMAVRIRDTLQGEFAHTENALRERGGAGQT</sequence>
<organism evidence="1">
    <name type="scientific">Thermohahella caldifontis</name>
    <dbReference type="NCBI Taxonomy" id="3142973"/>
    <lineage>
        <taxon>Bacteria</taxon>
        <taxon>Pseudomonadati</taxon>
        <taxon>Pseudomonadota</taxon>
        <taxon>Gammaproteobacteria</taxon>
        <taxon>Oceanospirillales</taxon>
        <taxon>Hahellaceae</taxon>
        <taxon>Thermohahella</taxon>
    </lineage>
</organism>
<protein>
    <submittedName>
        <fullName evidence="1">DUF2505 domain-containing protein</fullName>
    </submittedName>
</protein>
<dbReference type="AlphaFoldDB" id="A0AB39UTA2"/>
<dbReference type="KEGG" id="tcd:AAIA72_11180"/>
<dbReference type="Pfam" id="PF10698">
    <property type="entry name" value="DUF2505"/>
    <property type="match status" value="1"/>
</dbReference>
<dbReference type="EMBL" id="CP154858">
    <property type="protein sequence ID" value="XDT71365.1"/>
    <property type="molecule type" value="Genomic_DNA"/>
</dbReference>